<dbReference type="GO" id="GO:0004828">
    <property type="term" value="F:serine-tRNA ligase activity"/>
    <property type="evidence" value="ECO:0007669"/>
    <property type="project" value="UniProtKB-EC"/>
</dbReference>
<dbReference type="InterPro" id="IPR002314">
    <property type="entry name" value="aa-tRNA-synt_IIb"/>
</dbReference>
<dbReference type="PROSITE" id="PS50862">
    <property type="entry name" value="AA_TRNA_LIGASE_II"/>
    <property type="match status" value="1"/>
</dbReference>
<dbReference type="Pfam" id="PF02403">
    <property type="entry name" value="Seryl_tRNA_N"/>
    <property type="match status" value="1"/>
</dbReference>
<sequence>MLDINLFRVEKGGNPEIIRESQRRRFANVDIVDEIIAIDKQWRQLLFELENLRKDFNKINKQIAQLRIAGEDATEMIKNTEDNKKSAAEKEAEVREVSNQLNAKLMIIGNLVHDSVPVSNDEANNKVIRSWGEKRLEPKLKNHVDLVELLGIADLKKGADIAGGRGFYLKGDGVRLNQALINFGLDFLEKRGYTLLHTPFFMRKEVMAKCAQLAQFDEELYKVTGEGDDKYLIATAEQPLCAYHLEDWIHPSELPIRYAGYSSCFRKEAGAHGRDTLGIFRVHQFEKVEQFCITSPENEDSWAMHEEMIKNSEDFYKTNNEQTKKYVHLLNSTLTATERTMCCILENYQREDGVEVPEALREFMGGKTFLPFKTKPVSEAKGKKPKA</sequence>
<dbReference type="AlphaFoldDB" id="A0A2N9EUZ9"/>
<reference evidence="11" key="1">
    <citation type="submission" date="2018-02" db="EMBL/GenBank/DDBJ databases">
        <authorList>
            <person name="Cohen D.B."/>
            <person name="Kent A.D."/>
        </authorList>
    </citation>
    <scope>NUCLEOTIDE SEQUENCE</scope>
</reference>
<dbReference type="FunFam" id="1.10.287.40:FF:000003">
    <property type="entry name" value="Serine--tRNA ligase cytoplasmic"/>
    <property type="match status" value="1"/>
</dbReference>
<dbReference type="NCBIfam" id="TIGR00414">
    <property type="entry name" value="serS"/>
    <property type="match status" value="1"/>
</dbReference>
<dbReference type="Pfam" id="PF00587">
    <property type="entry name" value="tRNA-synt_2b"/>
    <property type="match status" value="1"/>
</dbReference>
<evidence type="ECO:0000256" key="2">
    <source>
        <dbReference type="ARBA" id="ARBA00022598"/>
    </source>
</evidence>
<dbReference type="InterPro" id="IPR006195">
    <property type="entry name" value="aa-tRNA-synth_II"/>
</dbReference>
<feature type="binding site" evidence="7">
    <location>
        <position position="235"/>
    </location>
    <ligand>
        <name>L-serine</name>
        <dbReference type="ChEBI" id="CHEBI:33384"/>
    </ligand>
</feature>
<evidence type="ECO:0000256" key="1">
    <source>
        <dbReference type="ARBA" id="ARBA00012840"/>
    </source>
</evidence>
<dbReference type="PRINTS" id="PR00981">
    <property type="entry name" value="TRNASYNTHSER"/>
</dbReference>
<keyword evidence="9" id="KW-0175">Coiled coil</keyword>
<keyword evidence="2" id="KW-0436">Ligase</keyword>
<dbReference type="Gene3D" id="3.30.930.10">
    <property type="entry name" value="Bira Bifunctional Protein, Domain 2"/>
    <property type="match status" value="2"/>
</dbReference>
<dbReference type="InterPro" id="IPR045864">
    <property type="entry name" value="aa-tRNA-synth_II/BPL/LPL"/>
</dbReference>
<feature type="binding site" evidence="8">
    <location>
        <begin position="282"/>
        <end position="285"/>
    </location>
    <ligand>
        <name>ATP</name>
        <dbReference type="ChEBI" id="CHEBI:30616"/>
    </ligand>
</feature>
<dbReference type="PANTHER" id="PTHR11778">
    <property type="entry name" value="SERYL-TRNA SYNTHETASE"/>
    <property type="match status" value="1"/>
</dbReference>
<dbReference type="SUPFAM" id="SSF46589">
    <property type="entry name" value="tRNA-binding arm"/>
    <property type="match status" value="1"/>
</dbReference>
<evidence type="ECO:0000256" key="5">
    <source>
        <dbReference type="ARBA" id="ARBA00023146"/>
    </source>
</evidence>
<feature type="domain" description="Aminoacyl-transfer RNA synthetases class-II family profile" evidence="10">
    <location>
        <begin position="142"/>
        <end position="387"/>
    </location>
</feature>
<feature type="coiled-coil region" evidence="9">
    <location>
        <begin position="49"/>
        <end position="97"/>
    </location>
</feature>
<keyword evidence="5" id="KW-0030">Aminoacyl-tRNA synthetase</keyword>
<dbReference type="SUPFAM" id="SSF55681">
    <property type="entry name" value="Class II aaRS and biotin synthetases"/>
    <property type="match status" value="1"/>
</dbReference>
<protein>
    <recommendedName>
        <fullName evidence="1">serine--tRNA ligase</fullName>
        <ecNumber evidence="1">6.1.1.11</ecNumber>
    </recommendedName>
    <alternativeName>
        <fullName evidence="6">Seryl-tRNA synthetase</fullName>
    </alternativeName>
</protein>
<evidence type="ECO:0000259" key="10">
    <source>
        <dbReference type="PROSITE" id="PS50862"/>
    </source>
</evidence>
<gene>
    <name evidence="11" type="ORF">FSB_LOCUS6537</name>
</gene>
<dbReference type="EMBL" id="OIVN01000341">
    <property type="protein sequence ID" value="SPC78655.1"/>
    <property type="molecule type" value="Genomic_DNA"/>
</dbReference>
<dbReference type="MetOSite" id="A0A2N9EUZ9"/>
<proteinExistence type="predicted"/>
<evidence type="ECO:0000256" key="9">
    <source>
        <dbReference type="SAM" id="Coils"/>
    </source>
</evidence>
<feature type="binding site" evidence="8">
    <location>
        <begin position="266"/>
        <end position="268"/>
    </location>
    <ligand>
        <name>ATP</name>
        <dbReference type="ChEBI" id="CHEBI:30616"/>
    </ligand>
</feature>
<dbReference type="GO" id="GO:0005524">
    <property type="term" value="F:ATP binding"/>
    <property type="evidence" value="ECO:0007669"/>
    <property type="project" value="UniProtKB-KW"/>
</dbReference>
<accession>A0A2N9EUZ9</accession>
<dbReference type="GO" id="GO:0006434">
    <property type="term" value="P:seryl-tRNA aminoacylation"/>
    <property type="evidence" value="ECO:0007669"/>
    <property type="project" value="InterPro"/>
</dbReference>
<evidence type="ECO:0000313" key="11">
    <source>
        <dbReference type="EMBL" id="SPC78655.1"/>
    </source>
</evidence>
<name>A0A2N9EUZ9_FAGSY</name>
<keyword evidence="3" id="KW-0547">Nucleotide-binding</keyword>
<keyword evidence="4 8" id="KW-0067">ATP-binding</keyword>
<evidence type="ECO:0000256" key="6">
    <source>
        <dbReference type="ARBA" id="ARBA00031113"/>
    </source>
</evidence>
<feature type="binding site" evidence="7">
    <location>
        <position position="266"/>
    </location>
    <ligand>
        <name>L-serine</name>
        <dbReference type="ChEBI" id="CHEBI:33384"/>
    </ligand>
</feature>
<dbReference type="InterPro" id="IPR002317">
    <property type="entry name" value="Ser-tRNA-ligase_type_1"/>
</dbReference>
<feature type="site" description="Important for serine binding" evidence="7">
    <location>
        <position position="333"/>
    </location>
</feature>
<organism evidence="11">
    <name type="scientific">Fagus sylvatica</name>
    <name type="common">Beechnut</name>
    <dbReference type="NCBI Taxonomy" id="28930"/>
    <lineage>
        <taxon>Eukaryota</taxon>
        <taxon>Viridiplantae</taxon>
        <taxon>Streptophyta</taxon>
        <taxon>Embryophyta</taxon>
        <taxon>Tracheophyta</taxon>
        <taxon>Spermatophyta</taxon>
        <taxon>Magnoliopsida</taxon>
        <taxon>eudicotyledons</taxon>
        <taxon>Gunneridae</taxon>
        <taxon>Pentapetalae</taxon>
        <taxon>rosids</taxon>
        <taxon>fabids</taxon>
        <taxon>Fagales</taxon>
        <taxon>Fagaceae</taxon>
        <taxon>Fagus</taxon>
    </lineage>
</organism>
<dbReference type="EC" id="6.1.1.11" evidence="1"/>
<feature type="binding site" evidence="7">
    <location>
        <position position="289"/>
    </location>
    <ligand>
        <name>L-serine</name>
        <dbReference type="ChEBI" id="CHEBI:33384"/>
    </ligand>
</feature>
<evidence type="ECO:0000256" key="7">
    <source>
        <dbReference type="PIRSR" id="PIRSR001529-1"/>
    </source>
</evidence>
<evidence type="ECO:0000256" key="4">
    <source>
        <dbReference type="ARBA" id="ARBA00022840"/>
    </source>
</evidence>
<dbReference type="InterPro" id="IPR015866">
    <property type="entry name" value="Ser-tRNA-synth_1_N"/>
</dbReference>
<evidence type="ECO:0000256" key="3">
    <source>
        <dbReference type="ARBA" id="ARBA00022741"/>
    </source>
</evidence>
<evidence type="ECO:0000256" key="8">
    <source>
        <dbReference type="PIRSR" id="PIRSR001529-2"/>
    </source>
</evidence>
<dbReference type="PIRSF" id="PIRSF001529">
    <property type="entry name" value="Ser-tRNA-synth_IIa"/>
    <property type="match status" value="1"/>
</dbReference>
<dbReference type="Gene3D" id="1.10.287.40">
    <property type="entry name" value="Serine-tRNA synthetase, tRNA binding domain"/>
    <property type="match status" value="1"/>
</dbReference>
<dbReference type="InterPro" id="IPR010978">
    <property type="entry name" value="tRNA-bd_arm"/>
</dbReference>
<dbReference type="InterPro" id="IPR042103">
    <property type="entry name" value="SerRS_1_N_sf"/>
</dbReference>
<feature type="binding site" evidence="7">
    <location>
        <position position="331"/>
    </location>
    <ligand>
        <name>L-serine</name>
        <dbReference type="ChEBI" id="CHEBI:33384"/>
    </ligand>
</feature>